<organism evidence="2 3">
    <name type="scientific">Kribbella sancticallisti</name>
    <dbReference type="NCBI Taxonomy" id="460087"/>
    <lineage>
        <taxon>Bacteria</taxon>
        <taxon>Bacillati</taxon>
        <taxon>Actinomycetota</taxon>
        <taxon>Actinomycetes</taxon>
        <taxon>Propionibacteriales</taxon>
        <taxon>Kribbellaceae</taxon>
        <taxon>Kribbella</taxon>
    </lineage>
</organism>
<evidence type="ECO:0000259" key="1">
    <source>
        <dbReference type="PROSITE" id="PS51186"/>
    </source>
</evidence>
<reference evidence="3" key="1">
    <citation type="journal article" date="2019" name="Int. J. Syst. Evol. Microbiol.">
        <title>The Global Catalogue of Microorganisms (GCM) 10K type strain sequencing project: providing services to taxonomists for standard genome sequencing and annotation.</title>
        <authorList>
            <consortium name="The Broad Institute Genomics Platform"/>
            <consortium name="The Broad Institute Genome Sequencing Center for Infectious Disease"/>
            <person name="Wu L."/>
            <person name="Ma J."/>
        </authorList>
    </citation>
    <scope>NUCLEOTIDE SEQUENCE [LARGE SCALE GENOMIC DNA]</scope>
    <source>
        <strain evidence="3">JCM 14969</strain>
    </source>
</reference>
<evidence type="ECO:0000313" key="3">
    <source>
        <dbReference type="Proteomes" id="UP001500393"/>
    </source>
</evidence>
<accession>A0ABP4QEQ0</accession>
<dbReference type="Proteomes" id="UP001500393">
    <property type="component" value="Unassembled WGS sequence"/>
</dbReference>
<comment type="caution">
    <text evidence="2">The sequence shown here is derived from an EMBL/GenBank/DDBJ whole genome shotgun (WGS) entry which is preliminary data.</text>
</comment>
<protein>
    <recommendedName>
        <fullName evidence="1">N-acetyltransferase domain-containing protein</fullName>
    </recommendedName>
</protein>
<dbReference type="EMBL" id="BAAAOS010000056">
    <property type="protein sequence ID" value="GAA1609169.1"/>
    <property type="molecule type" value="Genomic_DNA"/>
</dbReference>
<gene>
    <name evidence="2" type="ORF">GCM10009789_74560</name>
</gene>
<dbReference type="CDD" id="cd04301">
    <property type="entry name" value="NAT_SF"/>
    <property type="match status" value="1"/>
</dbReference>
<feature type="domain" description="N-acetyltransferase" evidence="1">
    <location>
        <begin position="122"/>
        <end position="267"/>
    </location>
</feature>
<name>A0ABP4QEQ0_9ACTN</name>
<dbReference type="Gene3D" id="3.40.630.30">
    <property type="match status" value="1"/>
</dbReference>
<evidence type="ECO:0000313" key="2">
    <source>
        <dbReference type="EMBL" id="GAA1609169.1"/>
    </source>
</evidence>
<dbReference type="InterPro" id="IPR016181">
    <property type="entry name" value="Acyl_CoA_acyltransferase"/>
</dbReference>
<proteinExistence type="predicted"/>
<dbReference type="PROSITE" id="PS51186">
    <property type="entry name" value="GNAT"/>
    <property type="match status" value="1"/>
</dbReference>
<dbReference type="InterPro" id="IPR000182">
    <property type="entry name" value="GNAT_dom"/>
</dbReference>
<sequence length="267" mass="27780">MPYLSRVDDYLHATPLTGATGQQVGPFTLFRSTTIWPYYARPVPGSDATIEPADIEKLRARCEELGLPVSFEWVVDTCPSLGPAAAAAGLEVHEYPLLVLEQSDFKPVSTALDCRILPASLPELRTARAVASVGFGTPGTAVGEGGPEARDAEVAKTTDEAAAALLERAERGVSITAAAFGDQGMLASGVHQPVGDTTEIVGVATLPAMRRQGLAAAVTSRLAEHAFASGVDLILLSAQSDAVAAVYERVGFHRIGSVGSAEPPSSE</sequence>
<dbReference type="Pfam" id="PF00583">
    <property type="entry name" value="Acetyltransf_1"/>
    <property type="match status" value="1"/>
</dbReference>
<dbReference type="SUPFAM" id="SSF55729">
    <property type="entry name" value="Acyl-CoA N-acyltransferases (Nat)"/>
    <property type="match status" value="1"/>
</dbReference>
<dbReference type="RefSeq" id="WP_344221442.1">
    <property type="nucleotide sequence ID" value="NZ_BAAAOS010000056.1"/>
</dbReference>
<keyword evidence="3" id="KW-1185">Reference proteome</keyword>